<organism evidence="2 3">
    <name type="scientific">Janibacter alittae</name>
    <dbReference type="NCBI Taxonomy" id="3115209"/>
    <lineage>
        <taxon>Bacteria</taxon>
        <taxon>Bacillati</taxon>
        <taxon>Actinomycetota</taxon>
        <taxon>Actinomycetes</taxon>
        <taxon>Micrococcales</taxon>
        <taxon>Intrasporangiaceae</taxon>
        <taxon>Janibacter</taxon>
    </lineage>
</organism>
<dbReference type="InterPro" id="IPR048274">
    <property type="entry name" value="MC_hydratase"/>
</dbReference>
<evidence type="ECO:0000256" key="1">
    <source>
        <dbReference type="SAM" id="MobiDB-lite"/>
    </source>
</evidence>
<feature type="compositionally biased region" description="Polar residues" evidence="1">
    <location>
        <begin position="1"/>
        <end position="15"/>
    </location>
</feature>
<sequence length="384" mass="41536">MVWLTQQGAAGSSSFRVGEDGGDPPSSERKVPRMSTKTVPGNYFEDFSIGQEIRHATPRTVTDGDIALYTGLYGPRFAATSASTFAEAMGFERMPVDSLLAFHLVFGKSVPDISLNAVANLGYAGGRFGAPLHVGDTVTTNSTVIGTKENSNGKTGVVHVNSVGVNQRGEMVVDYVRWVMVHKKDPASPAPETVIPDLPGAVAAEDLVVPFDLTGREYDTDLSGSPFLWEDYEVGERIDHIDGMTVEESDHMLATRLYQNTAKVHFNQHAQAQSRTGRRLIYGGHIISLARALSFNGLANGQMVAAINAGAHANPTFAGDTVYAWSEVLETIELPGRTDVGALRLRTVATKDTPCADFPYKDEDGTYLPEVVLDLDYTVLIPRR</sequence>
<dbReference type="EMBL" id="CP144913">
    <property type="protein sequence ID" value="WXB77149.1"/>
    <property type="molecule type" value="Genomic_DNA"/>
</dbReference>
<reference evidence="2 3" key="1">
    <citation type="submission" date="2024-02" db="EMBL/GenBank/DDBJ databases">
        <title>Janibacter sp. nov., isolated from gut of marine sandworm.</title>
        <authorList>
            <person name="Kim B."/>
            <person name="Jun M.O."/>
            <person name="Shin N.-R."/>
        </authorList>
    </citation>
    <scope>NUCLEOTIDE SEQUENCE [LARGE SCALE GENOMIC DNA]</scope>
    <source>
        <strain evidence="2 3">A1S7</strain>
    </source>
</reference>
<evidence type="ECO:0000313" key="3">
    <source>
        <dbReference type="Proteomes" id="UP001382727"/>
    </source>
</evidence>
<evidence type="ECO:0000313" key="2">
    <source>
        <dbReference type="EMBL" id="WXB77149.1"/>
    </source>
</evidence>
<dbReference type="PANTHER" id="PTHR43664:SF1">
    <property type="entry name" value="BETA-METHYLMALYL-COA DEHYDRATASE"/>
    <property type="match status" value="1"/>
</dbReference>
<protein>
    <submittedName>
        <fullName evidence="2">MaoC family dehydratase</fullName>
    </submittedName>
</protein>
<keyword evidence="3" id="KW-1185">Reference proteome</keyword>
<dbReference type="Pfam" id="PF19315">
    <property type="entry name" value="MC_hydratase"/>
    <property type="match status" value="1"/>
</dbReference>
<dbReference type="CDD" id="cd03451">
    <property type="entry name" value="FkbR2"/>
    <property type="match status" value="2"/>
</dbReference>
<gene>
    <name evidence="2" type="ORF">V1351_03540</name>
</gene>
<dbReference type="Gene3D" id="3.10.129.10">
    <property type="entry name" value="Hotdog Thioesterase"/>
    <property type="match status" value="1"/>
</dbReference>
<proteinExistence type="predicted"/>
<dbReference type="SUPFAM" id="SSF54637">
    <property type="entry name" value="Thioesterase/thiol ester dehydrase-isomerase"/>
    <property type="match status" value="2"/>
</dbReference>
<dbReference type="RefSeq" id="WP_338750769.1">
    <property type="nucleotide sequence ID" value="NZ_CP144913.1"/>
</dbReference>
<dbReference type="InterPro" id="IPR029069">
    <property type="entry name" value="HotDog_dom_sf"/>
</dbReference>
<dbReference type="Proteomes" id="UP001382727">
    <property type="component" value="Chromosome"/>
</dbReference>
<accession>A0ABZ2MJA9</accession>
<dbReference type="PANTHER" id="PTHR43664">
    <property type="entry name" value="MONOAMINE OXIDASE-RELATED"/>
    <property type="match status" value="1"/>
</dbReference>
<dbReference type="PIRSF" id="PIRSF021494">
    <property type="entry name" value="Rv0216_prd"/>
    <property type="match status" value="1"/>
</dbReference>
<dbReference type="InterPro" id="IPR052342">
    <property type="entry name" value="MCH/BMMD"/>
</dbReference>
<feature type="region of interest" description="Disordered" evidence="1">
    <location>
        <begin position="1"/>
        <end position="36"/>
    </location>
</feature>
<dbReference type="InterPro" id="IPR016790">
    <property type="entry name" value="Thiol_ester_hydratase_Rv0216"/>
</dbReference>
<name>A0ABZ2MJA9_9MICO</name>